<dbReference type="GO" id="GO:0043215">
    <property type="term" value="P:daunorubicin transport"/>
    <property type="evidence" value="ECO:0007669"/>
    <property type="project" value="InterPro"/>
</dbReference>
<keyword evidence="2" id="KW-0813">Transport</keyword>
<accession>B3T2U8</accession>
<dbReference type="PROSITE" id="PS00211">
    <property type="entry name" value="ABC_TRANSPORTER_1"/>
    <property type="match status" value="1"/>
</dbReference>
<dbReference type="GO" id="GO:1900753">
    <property type="term" value="P:doxorubicin transport"/>
    <property type="evidence" value="ECO:0007669"/>
    <property type="project" value="InterPro"/>
</dbReference>
<dbReference type="GO" id="GO:0005524">
    <property type="term" value="F:ATP binding"/>
    <property type="evidence" value="ECO:0007669"/>
    <property type="project" value="UniProtKB-KW"/>
</dbReference>
<dbReference type="GO" id="GO:0016887">
    <property type="term" value="F:ATP hydrolysis activity"/>
    <property type="evidence" value="ECO:0007669"/>
    <property type="project" value="InterPro"/>
</dbReference>
<comment type="similarity">
    <text evidence="5">Belongs to the ABC transporter superfamily. Drug exporter-1 (DrugE1) (TC 3.A.1.105) family.</text>
</comment>
<keyword evidence="4" id="KW-0067">ATP-binding</keyword>
<dbReference type="NCBIfam" id="TIGR01188">
    <property type="entry name" value="drrA"/>
    <property type="match status" value="1"/>
</dbReference>
<dbReference type="InterPro" id="IPR003439">
    <property type="entry name" value="ABC_transporter-like_ATP-bd"/>
</dbReference>
<evidence type="ECO:0000256" key="2">
    <source>
        <dbReference type="ARBA" id="ARBA00022448"/>
    </source>
</evidence>
<dbReference type="SMART" id="SM00382">
    <property type="entry name" value="AAA"/>
    <property type="match status" value="1"/>
</dbReference>
<name>B3T2U8_9ARCH</name>
<protein>
    <submittedName>
        <fullName evidence="7">Putative ABC transporter</fullName>
    </submittedName>
</protein>
<evidence type="ECO:0000313" key="7">
    <source>
        <dbReference type="EMBL" id="ABZ06907.1"/>
    </source>
</evidence>
<dbReference type="EMBL" id="EU016587">
    <property type="protein sequence ID" value="ABZ06907.1"/>
    <property type="molecule type" value="Genomic_DNA"/>
</dbReference>
<feature type="domain" description="ABC transporter" evidence="6">
    <location>
        <begin position="29"/>
        <end position="260"/>
    </location>
</feature>
<dbReference type="Pfam" id="PF13732">
    <property type="entry name" value="DrrA1-3_C"/>
    <property type="match status" value="1"/>
</dbReference>
<evidence type="ECO:0000256" key="5">
    <source>
        <dbReference type="ARBA" id="ARBA00049985"/>
    </source>
</evidence>
<dbReference type="Pfam" id="PF00005">
    <property type="entry name" value="ABC_tran"/>
    <property type="match status" value="1"/>
</dbReference>
<dbReference type="PROSITE" id="PS50893">
    <property type="entry name" value="ABC_TRANSPORTER_2"/>
    <property type="match status" value="1"/>
</dbReference>
<dbReference type="InterPro" id="IPR027417">
    <property type="entry name" value="P-loop_NTPase"/>
</dbReference>
<gene>
    <name evidence="7" type="ORF">ALOHA_HF4000ANIW93H17ctg1g20</name>
</gene>
<dbReference type="AlphaFoldDB" id="B3T2U8"/>
<evidence type="ECO:0000256" key="3">
    <source>
        <dbReference type="ARBA" id="ARBA00022741"/>
    </source>
</evidence>
<evidence type="ECO:0000256" key="4">
    <source>
        <dbReference type="ARBA" id="ARBA00022840"/>
    </source>
</evidence>
<dbReference type="InterPro" id="IPR025302">
    <property type="entry name" value="DrrA1/2-like_C"/>
</dbReference>
<dbReference type="SUPFAM" id="SSF52540">
    <property type="entry name" value="P-loop containing nucleoside triphosphate hydrolases"/>
    <property type="match status" value="1"/>
</dbReference>
<organism evidence="7">
    <name type="scientific">uncultured marine crenarchaeote HF4000_ANIW93H17</name>
    <dbReference type="NCBI Taxonomy" id="455564"/>
    <lineage>
        <taxon>Archaea</taxon>
        <taxon>Nitrososphaerota</taxon>
        <taxon>Nitrososphaeria</taxon>
        <taxon>Nitrosopumilales</taxon>
        <taxon>environmental samples</taxon>
    </lineage>
</organism>
<dbReference type="Gene3D" id="3.40.50.300">
    <property type="entry name" value="P-loop containing nucleotide triphosphate hydrolases"/>
    <property type="match status" value="1"/>
</dbReference>
<dbReference type="PANTHER" id="PTHR43582:SF2">
    <property type="entry name" value="LINEARMYCIN RESISTANCE ATP-BINDING PROTEIN LNRL"/>
    <property type="match status" value="1"/>
</dbReference>
<sequence>MNRKFLIFVPDYFVIKLYLKKSVLILEAIKVDSLTKKFGDFKAVDDISFKVEEGEIFGFLGPNGAGKSTTMMILTTLLKPTSGSVLVGGYDVMSDAKKVREKIGYVQQEISVDEFLTGRENLYLHARLNQIPNNLIKSRIDEVLELVELGEKKDHAALTYSGGMRKRLDIANGLLSRPAVLFLDEPTVGLDIQTRRKIWSYIRKIRKDFGMTIFISTHYMEEADNLCDRIGIIDYGKIQVIDKPKSMKSAIGNEIISFNLVDGKANQDTLIDQISKIEFVKEVKNKQGLITVFSTKSNEVIPKIFQASTDLEMRISSLTLKQPTLDDVFISHTGHDLRDEIENKKYSRRKEFNLNRRRGL</sequence>
<comment type="subcellular location">
    <subcellularLocation>
        <location evidence="1">Cell membrane</location>
        <topology evidence="1">Peripheral membrane protein</topology>
        <orientation evidence="1">Cytoplasmic side</orientation>
    </subcellularLocation>
</comment>
<dbReference type="InterPro" id="IPR017871">
    <property type="entry name" value="ABC_transporter-like_CS"/>
</dbReference>
<dbReference type="PANTHER" id="PTHR43582">
    <property type="entry name" value="LINEARMYCIN RESISTANCE ATP-BINDING PROTEIN LNRL"/>
    <property type="match status" value="1"/>
</dbReference>
<dbReference type="InterPro" id="IPR003593">
    <property type="entry name" value="AAA+_ATPase"/>
</dbReference>
<keyword evidence="3" id="KW-0547">Nucleotide-binding</keyword>
<dbReference type="GO" id="GO:0005886">
    <property type="term" value="C:plasma membrane"/>
    <property type="evidence" value="ECO:0007669"/>
    <property type="project" value="UniProtKB-SubCell"/>
</dbReference>
<reference evidence="7" key="1">
    <citation type="journal article" date="2008" name="ISME J.">
        <title>Genomic patterns of recombination, clonal divergence and environment in marine microbial populations.</title>
        <authorList>
            <person name="Konstantinidis K.T."/>
            <person name="Delong E.F."/>
        </authorList>
    </citation>
    <scope>NUCLEOTIDE SEQUENCE</scope>
</reference>
<dbReference type="InterPro" id="IPR005894">
    <property type="entry name" value="DrrA"/>
</dbReference>
<evidence type="ECO:0000259" key="6">
    <source>
        <dbReference type="PROSITE" id="PS50893"/>
    </source>
</evidence>
<proteinExistence type="inferred from homology"/>
<evidence type="ECO:0000256" key="1">
    <source>
        <dbReference type="ARBA" id="ARBA00004413"/>
    </source>
</evidence>